<evidence type="ECO:0000256" key="16">
    <source>
        <dbReference type="ARBA" id="ARBA00023136"/>
    </source>
</evidence>
<evidence type="ECO:0000256" key="14">
    <source>
        <dbReference type="ARBA" id="ARBA00022927"/>
    </source>
</evidence>
<evidence type="ECO:0000256" key="4">
    <source>
        <dbReference type="ARBA" id="ARBA00008704"/>
    </source>
</evidence>
<dbReference type="Pfam" id="PF13639">
    <property type="entry name" value="zf-RING_2"/>
    <property type="match status" value="1"/>
</dbReference>
<evidence type="ECO:0000256" key="7">
    <source>
        <dbReference type="ARBA" id="ARBA00022593"/>
    </source>
</evidence>
<dbReference type="AlphaFoldDB" id="A0A0C2YDU6"/>
<keyword evidence="12" id="KW-0833">Ubl conjugation pathway</keyword>
<dbReference type="GO" id="GO:0005778">
    <property type="term" value="C:peroxisomal membrane"/>
    <property type="evidence" value="ECO:0007669"/>
    <property type="project" value="UniProtKB-SubCell"/>
</dbReference>
<keyword evidence="7" id="KW-0962">Peroxisome biogenesis</keyword>
<sequence>MTSRPSAPLLFPRAQQAQIIRANQRDLYHVSSLKDQAENVLRAWLGTRWLTRWDKELDLAVKLCYYGLTTGRAIQTLGEEYTDIWQYSASQNSIPPSPSMRTAVILASLVPSYVLGRWGHSSALNNSHPTVAKWFKIIPTAVDIATEVNLAVFYLRGSYYDLVKRLIGVQHISSIPEDPHTRPPSYSLLGVLIGVRLLYRLLTFLRARNLDANGELRRKARSGNSTSPEVYLDDRPVSALLSRNPESEPARPAEEDERTALDIRAIPDVQRASRNCTLCLEERTDSCATECGHLFCWNCIVGWGREKPECPLCRQSLSLDRLLPIYNL</sequence>
<evidence type="ECO:0000256" key="2">
    <source>
        <dbReference type="ARBA" id="ARBA00004585"/>
    </source>
</evidence>
<comment type="subcellular location">
    <subcellularLocation>
        <location evidence="2">Peroxisome membrane</location>
        <topology evidence="2">Multi-pass membrane protein</topology>
    </subcellularLocation>
</comment>
<evidence type="ECO:0000256" key="13">
    <source>
        <dbReference type="ARBA" id="ARBA00022833"/>
    </source>
</evidence>
<accession>A0A0C2YDU6</accession>
<keyword evidence="13" id="KW-0862">Zinc</keyword>
<dbReference type="GO" id="GO:0061630">
    <property type="term" value="F:ubiquitin protein ligase activity"/>
    <property type="evidence" value="ECO:0007669"/>
    <property type="project" value="UniProtKB-EC"/>
</dbReference>
<evidence type="ECO:0000256" key="8">
    <source>
        <dbReference type="ARBA" id="ARBA00022679"/>
    </source>
</evidence>
<dbReference type="PROSITE" id="PS50089">
    <property type="entry name" value="ZF_RING_2"/>
    <property type="match status" value="1"/>
</dbReference>
<evidence type="ECO:0000256" key="5">
    <source>
        <dbReference type="ARBA" id="ARBA00012483"/>
    </source>
</evidence>
<comment type="similarity">
    <text evidence="4">Belongs to the pex2/pex10/pex12 family.</text>
</comment>
<keyword evidence="14" id="KW-0653">Protein transport</keyword>
<evidence type="ECO:0000256" key="3">
    <source>
        <dbReference type="ARBA" id="ARBA00004906"/>
    </source>
</evidence>
<dbReference type="InterPro" id="IPR013083">
    <property type="entry name" value="Znf_RING/FYVE/PHD"/>
</dbReference>
<evidence type="ECO:0000256" key="10">
    <source>
        <dbReference type="ARBA" id="ARBA00022723"/>
    </source>
</evidence>
<dbReference type="HOGENOM" id="CLU_041707_1_1_1"/>
<name>A0A0C2YDU6_HEBCY</name>
<dbReference type="GO" id="GO:0016562">
    <property type="term" value="P:protein import into peroxisome matrix, receptor recycling"/>
    <property type="evidence" value="ECO:0007669"/>
    <property type="project" value="UniProtKB-ARBA"/>
</dbReference>
<dbReference type="SUPFAM" id="SSF57850">
    <property type="entry name" value="RING/U-box"/>
    <property type="match status" value="1"/>
</dbReference>
<keyword evidence="16" id="KW-0472">Membrane</keyword>
<keyword evidence="17" id="KW-0576">Peroxisome</keyword>
<dbReference type="CDD" id="cd16527">
    <property type="entry name" value="RING-HC_PEX10"/>
    <property type="match status" value="1"/>
</dbReference>
<evidence type="ECO:0000313" key="21">
    <source>
        <dbReference type="EMBL" id="KIM47963.1"/>
    </source>
</evidence>
<gene>
    <name evidence="21" type="ORF">M413DRAFT_439658</name>
</gene>
<reference evidence="21 22" key="1">
    <citation type="submission" date="2014-04" db="EMBL/GenBank/DDBJ databases">
        <authorList>
            <consortium name="DOE Joint Genome Institute"/>
            <person name="Kuo A."/>
            <person name="Gay G."/>
            <person name="Dore J."/>
            <person name="Kohler A."/>
            <person name="Nagy L.G."/>
            <person name="Floudas D."/>
            <person name="Copeland A."/>
            <person name="Barry K.W."/>
            <person name="Cichocki N."/>
            <person name="Veneault-Fourrey C."/>
            <person name="LaButti K."/>
            <person name="Lindquist E.A."/>
            <person name="Lipzen A."/>
            <person name="Lundell T."/>
            <person name="Morin E."/>
            <person name="Murat C."/>
            <person name="Sun H."/>
            <person name="Tunlid A."/>
            <person name="Henrissat B."/>
            <person name="Grigoriev I.V."/>
            <person name="Hibbett D.S."/>
            <person name="Martin F."/>
            <person name="Nordberg H.P."/>
            <person name="Cantor M.N."/>
            <person name="Hua S.X."/>
        </authorList>
    </citation>
    <scope>NUCLEOTIDE SEQUENCE [LARGE SCALE GENOMIC DNA]</scope>
    <source>
        <strain evidence="22">h7</strain>
    </source>
</reference>
<dbReference type="SMART" id="SM00184">
    <property type="entry name" value="RING"/>
    <property type="match status" value="1"/>
</dbReference>
<keyword evidence="15" id="KW-1133">Transmembrane helix</keyword>
<keyword evidence="10" id="KW-0479">Metal-binding</keyword>
<keyword evidence="6" id="KW-0813">Transport</keyword>
<dbReference type="EMBL" id="KN831769">
    <property type="protein sequence ID" value="KIM47963.1"/>
    <property type="molecule type" value="Genomic_DNA"/>
</dbReference>
<keyword evidence="9" id="KW-0812">Transmembrane</keyword>
<keyword evidence="8" id="KW-0808">Transferase</keyword>
<evidence type="ECO:0000313" key="22">
    <source>
        <dbReference type="Proteomes" id="UP000053424"/>
    </source>
</evidence>
<organism evidence="21 22">
    <name type="scientific">Hebeloma cylindrosporum</name>
    <dbReference type="NCBI Taxonomy" id="76867"/>
    <lineage>
        <taxon>Eukaryota</taxon>
        <taxon>Fungi</taxon>
        <taxon>Dikarya</taxon>
        <taxon>Basidiomycota</taxon>
        <taxon>Agaricomycotina</taxon>
        <taxon>Agaricomycetes</taxon>
        <taxon>Agaricomycetidae</taxon>
        <taxon>Agaricales</taxon>
        <taxon>Agaricineae</taxon>
        <taxon>Hymenogastraceae</taxon>
        <taxon>Hebeloma</taxon>
    </lineage>
</organism>
<evidence type="ECO:0000256" key="12">
    <source>
        <dbReference type="ARBA" id="ARBA00022786"/>
    </source>
</evidence>
<dbReference type="OrthoDB" id="6270329at2759"/>
<keyword evidence="22" id="KW-1185">Reference proteome</keyword>
<feature type="domain" description="RING-type" evidence="20">
    <location>
        <begin position="276"/>
        <end position="314"/>
    </location>
</feature>
<dbReference type="GO" id="GO:0008270">
    <property type="term" value="F:zinc ion binding"/>
    <property type="evidence" value="ECO:0007669"/>
    <property type="project" value="UniProtKB-KW"/>
</dbReference>
<dbReference type="InterPro" id="IPR017907">
    <property type="entry name" value="Znf_RING_CS"/>
</dbReference>
<comment type="catalytic activity">
    <reaction evidence="1">
        <text>S-ubiquitinyl-[E2 ubiquitin-conjugating enzyme]-L-cysteine + [acceptor protein]-L-lysine = [E2 ubiquitin-conjugating enzyme]-L-cysteine + N(6)-ubiquitinyl-[acceptor protein]-L-lysine.</text>
        <dbReference type="EC" id="2.3.2.27"/>
    </reaction>
</comment>
<dbReference type="PROSITE" id="PS00518">
    <property type="entry name" value="ZF_RING_1"/>
    <property type="match status" value="1"/>
</dbReference>
<evidence type="ECO:0000256" key="11">
    <source>
        <dbReference type="ARBA" id="ARBA00022771"/>
    </source>
</evidence>
<dbReference type="PANTHER" id="PTHR23350">
    <property type="entry name" value="PEROXISOME ASSEMBLY PROTEIN 10"/>
    <property type="match status" value="1"/>
</dbReference>
<dbReference type="PANTHER" id="PTHR23350:SF0">
    <property type="entry name" value="PEROXISOME BIOGENESIS FACTOR 10"/>
    <property type="match status" value="1"/>
</dbReference>
<evidence type="ECO:0000256" key="18">
    <source>
        <dbReference type="ARBA" id="ARBA00041230"/>
    </source>
</evidence>
<evidence type="ECO:0000256" key="9">
    <source>
        <dbReference type="ARBA" id="ARBA00022692"/>
    </source>
</evidence>
<dbReference type="InterPro" id="IPR006845">
    <property type="entry name" value="Pex_N"/>
</dbReference>
<reference evidence="22" key="2">
    <citation type="submission" date="2015-01" db="EMBL/GenBank/DDBJ databases">
        <title>Evolutionary Origins and Diversification of the Mycorrhizal Mutualists.</title>
        <authorList>
            <consortium name="DOE Joint Genome Institute"/>
            <consortium name="Mycorrhizal Genomics Consortium"/>
            <person name="Kohler A."/>
            <person name="Kuo A."/>
            <person name="Nagy L.G."/>
            <person name="Floudas D."/>
            <person name="Copeland A."/>
            <person name="Barry K.W."/>
            <person name="Cichocki N."/>
            <person name="Veneault-Fourrey C."/>
            <person name="LaButti K."/>
            <person name="Lindquist E.A."/>
            <person name="Lipzen A."/>
            <person name="Lundell T."/>
            <person name="Morin E."/>
            <person name="Murat C."/>
            <person name="Riley R."/>
            <person name="Ohm R."/>
            <person name="Sun H."/>
            <person name="Tunlid A."/>
            <person name="Henrissat B."/>
            <person name="Grigoriev I.V."/>
            <person name="Hibbett D.S."/>
            <person name="Martin F."/>
        </authorList>
    </citation>
    <scope>NUCLEOTIDE SEQUENCE [LARGE SCALE GENOMIC DNA]</scope>
    <source>
        <strain evidence="22">h7</strain>
    </source>
</reference>
<dbReference type="EC" id="2.3.2.27" evidence="5"/>
<dbReference type="Proteomes" id="UP000053424">
    <property type="component" value="Unassembled WGS sequence"/>
</dbReference>
<dbReference type="STRING" id="686832.A0A0C2YDU6"/>
<evidence type="ECO:0000256" key="15">
    <source>
        <dbReference type="ARBA" id="ARBA00022989"/>
    </source>
</evidence>
<protein>
    <recommendedName>
        <fullName evidence="5">RING-type E3 ubiquitin transferase</fullName>
        <ecNumber evidence="5">2.3.2.27</ecNumber>
    </recommendedName>
    <alternativeName>
        <fullName evidence="18">Peroxin-10</fullName>
    </alternativeName>
</protein>
<evidence type="ECO:0000256" key="6">
    <source>
        <dbReference type="ARBA" id="ARBA00022448"/>
    </source>
</evidence>
<evidence type="ECO:0000256" key="1">
    <source>
        <dbReference type="ARBA" id="ARBA00000900"/>
    </source>
</evidence>
<comment type="pathway">
    <text evidence="3">Protein modification; protein ubiquitination.</text>
</comment>
<dbReference type="InterPro" id="IPR001841">
    <property type="entry name" value="Znf_RING"/>
</dbReference>
<dbReference type="InterPro" id="IPR025654">
    <property type="entry name" value="PEX2/10"/>
</dbReference>
<keyword evidence="11 19" id="KW-0863">Zinc-finger</keyword>
<dbReference type="Pfam" id="PF04757">
    <property type="entry name" value="Pex2_Pex12"/>
    <property type="match status" value="1"/>
</dbReference>
<evidence type="ECO:0000259" key="20">
    <source>
        <dbReference type="PROSITE" id="PS50089"/>
    </source>
</evidence>
<evidence type="ECO:0000256" key="19">
    <source>
        <dbReference type="PROSITE-ProRule" id="PRU00175"/>
    </source>
</evidence>
<dbReference type="GO" id="GO:0016567">
    <property type="term" value="P:protein ubiquitination"/>
    <property type="evidence" value="ECO:0007669"/>
    <property type="project" value="UniProtKB-ARBA"/>
</dbReference>
<dbReference type="Gene3D" id="3.30.40.10">
    <property type="entry name" value="Zinc/RING finger domain, C3HC4 (zinc finger)"/>
    <property type="match status" value="1"/>
</dbReference>
<evidence type="ECO:0000256" key="17">
    <source>
        <dbReference type="ARBA" id="ARBA00023140"/>
    </source>
</evidence>
<proteinExistence type="inferred from homology"/>